<dbReference type="Proteomes" id="UP000244722">
    <property type="component" value="Unassembled WGS sequence"/>
</dbReference>
<keyword evidence="2" id="KW-0472">Membrane</keyword>
<comment type="caution">
    <text evidence="3">The sequence shown here is derived from an EMBL/GenBank/DDBJ whole genome shotgun (WGS) entry which is preliminary data.</text>
</comment>
<evidence type="ECO:0000313" key="3">
    <source>
        <dbReference type="EMBL" id="PUU83301.1"/>
    </source>
</evidence>
<proteinExistence type="predicted"/>
<sequence>MSHSTATLTTTRTSITAPDTASVCSLASTLSVNWEDEKKGNADPPAATTLASTEAEKGEEAGAKTGSLIIRNLFIIGFLIPLAWIVAVIKVFILNRRRSSSPLTTSDARQTDIEANALPKEEEKYCEGLYWACLCLVAGVVYIAGGLAIVWIFYVEKQRWKA</sequence>
<keyword evidence="4" id="KW-1185">Reference proteome</keyword>
<protein>
    <submittedName>
        <fullName evidence="3">Uncharacterized protein</fullName>
    </submittedName>
</protein>
<feature type="region of interest" description="Disordered" evidence="1">
    <location>
        <begin position="35"/>
        <end position="58"/>
    </location>
</feature>
<evidence type="ECO:0000256" key="1">
    <source>
        <dbReference type="SAM" id="MobiDB-lite"/>
    </source>
</evidence>
<keyword evidence="2" id="KW-0812">Transmembrane</keyword>
<reference evidence="3 4" key="1">
    <citation type="submission" date="2017-04" db="EMBL/GenBank/DDBJ databases">
        <title>Draft genome sequence of Tuber borchii Vittad., a whitish edible truffle.</title>
        <authorList>
            <consortium name="DOE Joint Genome Institute"/>
            <person name="Murat C."/>
            <person name="Kuo A."/>
            <person name="Barry K.W."/>
            <person name="Clum A."/>
            <person name="Dockter R.B."/>
            <person name="Fauchery L."/>
            <person name="Iotti M."/>
            <person name="Kohler A."/>
            <person name="Labutti K."/>
            <person name="Lindquist E.A."/>
            <person name="Lipzen A."/>
            <person name="Ohm R.A."/>
            <person name="Wang M."/>
            <person name="Grigoriev I.V."/>
            <person name="Zambonelli A."/>
            <person name="Martin F.M."/>
        </authorList>
    </citation>
    <scope>NUCLEOTIDE SEQUENCE [LARGE SCALE GENOMIC DNA]</scope>
    <source>
        <strain evidence="3 4">Tbo3840</strain>
    </source>
</reference>
<accession>A0A2T7A6D3</accession>
<keyword evidence="2" id="KW-1133">Transmembrane helix</keyword>
<name>A0A2T7A6D3_TUBBO</name>
<dbReference type="OrthoDB" id="5408118at2759"/>
<evidence type="ECO:0000313" key="4">
    <source>
        <dbReference type="Proteomes" id="UP000244722"/>
    </source>
</evidence>
<organism evidence="3 4">
    <name type="scientific">Tuber borchii</name>
    <name type="common">White truffle</name>
    <dbReference type="NCBI Taxonomy" id="42251"/>
    <lineage>
        <taxon>Eukaryota</taxon>
        <taxon>Fungi</taxon>
        <taxon>Dikarya</taxon>
        <taxon>Ascomycota</taxon>
        <taxon>Pezizomycotina</taxon>
        <taxon>Pezizomycetes</taxon>
        <taxon>Pezizales</taxon>
        <taxon>Tuberaceae</taxon>
        <taxon>Tuber</taxon>
    </lineage>
</organism>
<evidence type="ECO:0000256" key="2">
    <source>
        <dbReference type="SAM" id="Phobius"/>
    </source>
</evidence>
<dbReference type="EMBL" id="NESQ01000015">
    <property type="protein sequence ID" value="PUU83301.1"/>
    <property type="molecule type" value="Genomic_DNA"/>
</dbReference>
<gene>
    <name evidence="3" type="ORF">B9Z19DRAFT_1145583</name>
</gene>
<feature type="transmembrane region" description="Helical" evidence="2">
    <location>
        <begin position="129"/>
        <end position="154"/>
    </location>
</feature>
<feature type="transmembrane region" description="Helical" evidence="2">
    <location>
        <begin position="73"/>
        <end position="93"/>
    </location>
</feature>
<dbReference type="AlphaFoldDB" id="A0A2T7A6D3"/>